<keyword evidence="11" id="KW-1185">Reference proteome</keyword>
<dbReference type="AlphaFoldDB" id="A0A7M1UPX8"/>
<dbReference type="PANTHER" id="PTHR43302">
    <property type="entry name" value="TRANSPORTER ARSB-RELATED"/>
    <property type="match status" value="1"/>
</dbReference>
<protein>
    <submittedName>
        <fullName evidence="10">Anion transporter</fullName>
    </submittedName>
</protein>
<accession>A0A7M1UPX8</accession>
<dbReference type="Proteomes" id="UP000593766">
    <property type="component" value="Chromosome"/>
</dbReference>
<dbReference type="KEGG" id="tcs:IMZ38_06890"/>
<feature type="transmembrane region" description="Helical" evidence="8">
    <location>
        <begin position="312"/>
        <end position="333"/>
    </location>
</feature>
<feature type="transmembrane region" description="Helical" evidence="8">
    <location>
        <begin position="281"/>
        <end position="300"/>
    </location>
</feature>
<evidence type="ECO:0000256" key="5">
    <source>
        <dbReference type="ARBA" id="ARBA00022692"/>
    </source>
</evidence>
<sequence length="428" mass="46787">MDMGFHQAIGALLVLLIILPLVARTRLLRIPIWSFMAFASFISVLTELVSLDELGVIIDLNVILFLIGMFSIVGLAESSGLLEYISYAFISRFRSRYGLILGSSILYGLLAAFTVNDTVALMGPPIAYTVARVAQTPLSFSFILLAFSLTIGSVMTPIGNPQNMLISINSGLQAPFPVFMYYLTIPTLVNLIVTPLLLIKIYGIRNERIEIASIPSEYLRSRRDAVLALVGLVTAIIALVVNDFLALYGMPHISEKGFIPFVIAAGIYIFTTSPRESLLRVDWGTVMFFITMFITTEGIWRSGIIQPVLNLLSLGGCGSTLSIASITLSSLLISQVLSNVPFVNLYIGYLKNIGCTGSSIPEWLALASMSTIAGNLMPLGAASNIIIMEYLESRYKTTLSFKEFVRAGVLVTVVNTLIYYLFLLPLTI</sequence>
<evidence type="ECO:0000313" key="11">
    <source>
        <dbReference type="Proteomes" id="UP000593766"/>
    </source>
</evidence>
<keyword evidence="6 8" id="KW-1133">Transmembrane helix</keyword>
<gene>
    <name evidence="10" type="ORF">IMZ38_06890</name>
</gene>
<name>A0A7M1UPX8_9CREN</name>
<evidence type="ECO:0000256" key="1">
    <source>
        <dbReference type="ARBA" id="ARBA00004651"/>
    </source>
</evidence>
<evidence type="ECO:0000256" key="8">
    <source>
        <dbReference type="SAM" id="Phobius"/>
    </source>
</evidence>
<comment type="similarity">
    <text evidence="2">Belongs to the CitM (TC 2.A.11) transporter family.</text>
</comment>
<evidence type="ECO:0000256" key="4">
    <source>
        <dbReference type="ARBA" id="ARBA00022475"/>
    </source>
</evidence>
<dbReference type="GO" id="GO:0015105">
    <property type="term" value="F:arsenite transmembrane transporter activity"/>
    <property type="evidence" value="ECO:0007669"/>
    <property type="project" value="InterPro"/>
</dbReference>
<dbReference type="PANTHER" id="PTHR43302:SF5">
    <property type="entry name" value="TRANSPORTER ARSB-RELATED"/>
    <property type="match status" value="1"/>
</dbReference>
<feature type="transmembrane region" description="Helical" evidence="8">
    <location>
        <begin position="56"/>
        <end position="76"/>
    </location>
</feature>
<feature type="transmembrane region" description="Helical" evidence="8">
    <location>
        <begin position="6"/>
        <end position="23"/>
    </location>
</feature>
<dbReference type="InterPro" id="IPR000802">
    <property type="entry name" value="Arsenical_pump_ArsB"/>
</dbReference>
<organism evidence="10 11">
    <name type="scientific">Thermosphaera chiliense</name>
    <dbReference type="NCBI Taxonomy" id="3402707"/>
    <lineage>
        <taxon>Archaea</taxon>
        <taxon>Thermoproteota</taxon>
        <taxon>Thermoprotei</taxon>
        <taxon>Desulfurococcales</taxon>
        <taxon>Desulfurococcaceae</taxon>
        <taxon>Thermosphaera</taxon>
    </lineage>
</organism>
<feature type="transmembrane region" description="Helical" evidence="8">
    <location>
        <begin position="257"/>
        <end position="275"/>
    </location>
</feature>
<reference evidence="10 11" key="1">
    <citation type="submission" date="2020-10" db="EMBL/GenBank/DDBJ databases">
        <title>Complete genome sequence of Thermosphaera aggregans strain 3507.</title>
        <authorList>
            <person name="Zayulina K.S."/>
            <person name="Elcheninov A.G."/>
            <person name="Toshchakov S.V."/>
            <person name="Kublanov I.V."/>
            <person name="Kochetkova T.V."/>
        </authorList>
    </citation>
    <scope>NUCLEOTIDE SEQUENCE [LARGE SCALE GENOMIC DNA]</scope>
    <source>
        <strain evidence="10 11">3507</strain>
    </source>
</reference>
<comment type="subcellular location">
    <subcellularLocation>
        <location evidence="1">Cell membrane</location>
        <topology evidence="1">Multi-pass membrane protein</topology>
    </subcellularLocation>
</comment>
<keyword evidence="5 8" id="KW-0812">Transmembrane</keyword>
<keyword evidence="4" id="KW-1003">Cell membrane</keyword>
<feature type="transmembrane region" description="Helical" evidence="8">
    <location>
        <begin position="97"/>
        <end position="115"/>
    </location>
</feature>
<dbReference type="PRINTS" id="PR00758">
    <property type="entry name" value="ARSENICPUMP"/>
</dbReference>
<keyword evidence="3" id="KW-0813">Transport</keyword>
<dbReference type="GeneID" id="59455130"/>
<evidence type="ECO:0000256" key="6">
    <source>
        <dbReference type="ARBA" id="ARBA00022989"/>
    </source>
</evidence>
<feature type="transmembrane region" description="Helical" evidence="8">
    <location>
        <begin position="225"/>
        <end position="245"/>
    </location>
</feature>
<feature type="domain" description="Citrate transporter-like" evidence="9">
    <location>
        <begin position="20"/>
        <end position="368"/>
    </location>
</feature>
<feature type="transmembrane region" description="Helical" evidence="8">
    <location>
        <begin position="179"/>
        <end position="205"/>
    </location>
</feature>
<dbReference type="Pfam" id="PF03600">
    <property type="entry name" value="CitMHS"/>
    <property type="match status" value="1"/>
</dbReference>
<evidence type="ECO:0000256" key="3">
    <source>
        <dbReference type="ARBA" id="ARBA00022448"/>
    </source>
</evidence>
<dbReference type="OrthoDB" id="86089at2157"/>
<dbReference type="InterPro" id="IPR004680">
    <property type="entry name" value="Cit_transptr-like_dom"/>
</dbReference>
<feature type="transmembrane region" description="Helical" evidence="8">
    <location>
        <begin position="403"/>
        <end position="422"/>
    </location>
</feature>
<dbReference type="GO" id="GO:0005886">
    <property type="term" value="C:plasma membrane"/>
    <property type="evidence" value="ECO:0007669"/>
    <property type="project" value="UniProtKB-SubCell"/>
</dbReference>
<evidence type="ECO:0000256" key="2">
    <source>
        <dbReference type="ARBA" id="ARBA00009843"/>
    </source>
</evidence>
<keyword evidence="7 8" id="KW-0472">Membrane</keyword>
<dbReference type="RefSeq" id="WP_193436128.1">
    <property type="nucleotide sequence ID" value="NZ_CP063144.1"/>
</dbReference>
<evidence type="ECO:0000259" key="9">
    <source>
        <dbReference type="Pfam" id="PF03600"/>
    </source>
</evidence>
<dbReference type="EMBL" id="CP063144">
    <property type="protein sequence ID" value="QOR94328.1"/>
    <property type="molecule type" value="Genomic_DNA"/>
</dbReference>
<proteinExistence type="inferred from homology"/>
<evidence type="ECO:0000313" key="10">
    <source>
        <dbReference type="EMBL" id="QOR94328.1"/>
    </source>
</evidence>
<evidence type="ECO:0000256" key="7">
    <source>
        <dbReference type="ARBA" id="ARBA00023136"/>
    </source>
</evidence>
<feature type="transmembrane region" description="Helical" evidence="8">
    <location>
        <begin position="30"/>
        <end position="50"/>
    </location>
</feature>